<protein>
    <submittedName>
        <fullName evidence="1">Uncharacterized protein</fullName>
    </submittedName>
</protein>
<accession>A0A327WAE3</accession>
<dbReference type="EMBL" id="QLMA01000001">
    <property type="protein sequence ID" value="RAJ87697.1"/>
    <property type="molecule type" value="Genomic_DNA"/>
</dbReference>
<name>A0A327WAE3_9BACT</name>
<proteinExistence type="predicted"/>
<gene>
    <name evidence="1" type="ORF">CLV59_101458</name>
</gene>
<sequence>MSNNQERPLINFDLLQKLDPIIINTPLTRREKFYISLMMRVRRYTGKVLPYPPRKRKLHQWSRKIN</sequence>
<evidence type="ECO:0000313" key="2">
    <source>
        <dbReference type="Proteomes" id="UP000249819"/>
    </source>
</evidence>
<dbReference type="Proteomes" id="UP000249819">
    <property type="component" value="Unassembled WGS sequence"/>
</dbReference>
<evidence type="ECO:0000313" key="1">
    <source>
        <dbReference type="EMBL" id="RAJ87697.1"/>
    </source>
</evidence>
<comment type="caution">
    <text evidence="1">The sequence shown here is derived from an EMBL/GenBank/DDBJ whole genome shotgun (WGS) entry which is preliminary data.</text>
</comment>
<reference evidence="1 2" key="1">
    <citation type="submission" date="2018-06" db="EMBL/GenBank/DDBJ databases">
        <title>Genomic Encyclopedia of Archaeal and Bacterial Type Strains, Phase II (KMG-II): from individual species to whole genera.</title>
        <authorList>
            <person name="Goeker M."/>
        </authorList>
    </citation>
    <scope>NUCLEOTIDE SEQUENCE [LARGE SCALE GENOMIC DNA]</scope>
    <source>
        <strain evidence="1 2">DSM 29821</strain>
    </source>
</reference>
<organism evidence="1 2">
    <name type="scientific">Chitinophaga dinghuensis</name>
    <dbReference type="NCBI Taxonomy" id="1539050"/>
    <lineage>
        <taxon>Bacteria</taxon>
        <taxon>Pseudomonadati</taxon>
        <taxon>Bacteroidota</taxon>
        <taxon>Chitinophagia</taxon>
        <taxon>Chitinophagales</taxon>
        <taxon>Chitinophagaceae</taxon>
        <taxon>Chitinophaga</taxon>
    </lineage>
</organism>
<dbReference type="AlphaFoldDB" id="A0A327WAE3"/>
<keyword evidence="2" id="KW-1185">Reference proteome</keyword>